<feature type="compositionally biased region" description="Polar residues" evidence="1">
    <location>
        <begin position="80"/>
        <end position="96"/>
    </location>
</feature>
<dbReference type="Proteomes" id="UP001165090">
    <property type="component" value="Unassembled WGS sequence"/>
</dbReference>
<accession>A0ABQ5SJ97</accession>
<gene>
    <name evidence="2" type="ORF">VaNZ11_014769</name>
</gene>
<evidence type="ECO:0000313" key="3">
    <source>
        <dbReference type="Proteomes" id="UP001165090"/>
    </source>
</evidence>
<organism evidence="2 3">
    <name type="scientific">Volvox africanus</name>
    <dbReference type="NCBI Taxonomy" id="51714"/>
    <lineage>
        <taxon>Eukaryota</taxon>
        <taxon>Viridiplantae</taxon>
        <taxon>Chlorophyta</taxon>
        <taxon>core chlorophytes</taxon>
        <taxon>Chlorophyceae</taxon>
        <taxon>CS clade</taxon>
        <taxon>Chlamydomonadales</taxon>
        <taxon>Volvocaceae</taxon>
        <taxon>Volvox</taxon>
    </lineage>
</organism>
<feature type="region of interest" description="Disordered" evidence="1">
    <location>
        <begin position="80"/>
        <end position="104"/>
    </location>
</feature>
<dbReference type="EMBL" id="BSDZ01000089">
    <property type="protein sequence ID" value="GLI70032.1"/>
    <property type="molecule type" value="Genomic_DNA"/>
</dbReference>
<evidence type="ECO:0000313" key="2">
    <source>
        <dbReference type="EMBL" id="GLI70032.1"/>
    </source>
</evidence>
<feature type="region of interest" description="Disordered" evidence="1">
    <location>
        <begin position="828"/>
        <end position="849"/>
    </location>
</feature>
<evidence type="ECO:0000256" key="1">
    <source>
        <dbReference type="SAM" id="MobiDB-lite"/>
    </source>
</evidence>
<name>A0ABQ5SJ97_9CHLO</name>
<feature type="region of interest" description="Disordered" evidence="1">
    <location>
        <begin position="1003"/>
        <end position="1028"/>
    </location>
</feature>
<protein>
    <recommendedName>
        <fullName evidence="4">GLTSCR protein conserved domain-containing protein</fullName>
    </recommendedName>
</protein>
<feature type="region of interest" description="Disordered" evidence="1">
    <location>
        <begin position="28"/>
        <end position="57"/>
    </location>
</feature>
<feature type="compositionally biased region" description="Low complexity" evidence="1">
    <location>
        <begin position="34"/>
        <end position="43"/>
    </location>
</feature>
<feature type="compositionally biased region" description="Low complexity" evidence="1">
    <location>
        <begin position="969"/>
        <end position="988"/>
    </location>
</feature>
<feature type="region of interest" description="Disordered" evidence="1">
    <location>
        <begin position="744"/>
        <end position="764"/>
    </location>
</feature>
<reference evidence="2 3" key="1">
    <citation type="journal article" date="2023" name="IScience">
        <title>Expanded male sex-determining region conserved during the evolution of homothallism in the green alga Volvox.</title>
        <authorList>
            <person name="Yamamoto K."/>
            <person name="Matsuzaki R."/>
            <person name="Mahakham W."/>
            <person name="Heman W."/>
            <person name="Sekimoto H."/>
            <person name="Kawachi M."/>
            <person name="Minakuchi Y."/>
            <person name="Toyoda A."/>
            <person name="Nozaki H."/>
        </authorList>
    </citation>
    <scope>NUCLEOTIDE SEQUENCE [LARGE SCALE GENOMIC DNA]</scope>
    <source>
        <strain evidence="2 3">NIES-4468</strain>
    </source>
</reference>
<comment type="caution">
    <text evidence="2">The sequence shown here is derived from an EMBL/GenBank/DDBJ whole genome shotgun (WGS) entry which is preliminary data.</text>
</comment>
<feature type="region of interest" description="Disordered" evidence="1">
    <location>
        <begin position="1202"/>
        <end position="1227"/>
    </location>
</feature>
<proteinExistence type="predicted"/>
<feature type="compositionally biased region" description="Low complexity" evidence="1">
    <location>
        <begin position="1206"/>
        <end position="1219"/>
    </location>
</feature>
<keyword evidence="3" id="KW-1185">Reference proteome</keyword>
<evidence type="ECO:0008006" key="4">
    <source>
        <dbReference type="Google" id="ProtNLM"/>
    </source>
</evidence>
<feature type="region of interest" description="Disordered" evidence="1">
    <location>
        <begin position="966"/>
        <end position="988"/>
    </location>
</feature>
<sequence length="1314" mass="133436">MYAGNDLQAVQLLPGGSYVTVSSSVGNWRQRNTSSSSGRSSKGSRGGSAGKGKSVSAHSLTPLGCEVAYIDATTGNLMTSSGSQAFSRHSAQQPSGQQAPVPQTQAPTVMQVHSFQQNGQQLQAQQVLQLHSAPAGPQTYNITNGTRVVKAGQPYPNTTIVQTAVAVPTNPQQQPQQQLGVITMRQQNVPPPQQQALQQQVQGTMGSSIQIAASGPAQQQQQQPQGQPAKVVLLQQPAPTQPHVLVAQPQKQLIIQQQHTHQQPQQLQGKLQQQRPAPAPVAFQTVALRSPGPTGPGGTTIRPVGNGPITLQTVYAPPPAVTTVLRPAVRIPKLGTVATYNPMTGVRSATTTNVSGGAAVPMMPASLPTALVQQVQKVNLLQQQSSGTAVSAAGGAGGLKTVLTMQPQLHGPSMQPAGPVSTAMGNTTAPLVSGGSQQQYQQQQRHTTLVVAGVTGSGSGLAATLPAPPTHLGTAVVGGSLQQAQQQVIHTSQHIQMVTAAGGPQVHPSTQQQQQLAQSQSQQQVVNITLADGTTATTVMDQATLTRMLSESSRGQAAKLQQQRQLLQPGQSTGVSAGSIQVQVQAQTLQQQQPQQQVLLQTAPQLTVPGLLTVLSAGGSGGKGRGGSNGNGGLEHLNGGLQTVHLASSAPAAVSGPAQVLIMGAAQASSSVAGGTTRGLLPPSGLSQVARLRTVQMLGPSAGVSSLHQADTMLGAQQPLLQLQQPPDQQLQSHVQLLQLQQQASLGRRPSGRGLAGDVEAPSSSATLLEPSSLTFGQLQALGGQRLQQQQLHSVVEGLSVVDLGASLDQQQNLRHPQPVLGAMPGQHLQPDAMPSPIQSGGGPISGSNVSLLHGSGVNSGRLEPASGLFSSPEGAAASVAMAAVNMAPGGGGEGAAVTASPFSSANSGSGSCREDLKAILVSIGQELARHGISVETAVTSGWLGLLTAMDVAVLADAYTDEERHLVMQQKAQSQPASQPPQQHSAAAQLGVRSVGDGALSQGQAAANDLGPGGSGGSSGSSGERGSTATAGILNLTSSSARTSMSVAPSEDGASTASGGVCSGTELSAGGSHVPGAAGGLHDLSKFNPFQYGFLSGGMMSVGGDLSSELEKLPAGGLDIDKDTDTGAMAEVFGEKTWPPFSMPVMAEEIGLSAQPHLHGVLHAFPPAHASALLDFRGDGRGGSSNAAAKIIDSASEYEARVPVLQSQQHQQHQQRQHQPGVCAGGGGRLSTPELHPLHFRGISGGGGAGKTSGTSAPTVMVGNGGAGGMSKGYSSAPGDMVSTAGASGPGTAVDLDKEIENRFANLDLGCGFY</sequence>
<feature type="compositionally biased region" description="Gly residues" evidence="1">
    <location>
        <begin position="1011"/>
        <end position="1020"/>
    </location>
</feature>